<dbReference type="SUPFAM" id="SSF50341">
    <property type="entry name" value="CheW-like"/>
    <property type="match status" value="1"/>
</dbReference>
<dbReference type="GO" id="GO:0006935">
    <property type="term" value="P:chemotaxis"/>
    <property type="evidence" value="ECO:0007669"/>
    <property type="project" value="InterPro"/>
</dbReference>
<dbReference type="GO" id="GO:0005829">
    <property type="term" value="C:cytosol"/>
    <property type="evidence" value="ECO:0007669"/>
    <property type="project" value="TreeGrafter"/>
</dbReference>
<dbReference type="KEGG" id="des:DSOUD_1428"/>
<sequence>MSVTEINATEQYVTFKLGDACFAVEVSRAREILDFREVTRVPQTPNFMLGVINLRGNVVPVIDMRLKLGMPATERTIDTCIIVMEIRIDGEVLIVGALADSVQEVSEFQSDMIEPPPRIGSRLNTQYLKGMCNVDDQFVIILDIDRIFSAEELSLVQTVGEAALAS</sequence>
<dbReference type="CDD" id="cd00732">
    <property type="entry name" value="CheW"/>
    <property type="match status" value="1"/>
</dbReference>
<dbReference type="InterPro" id="IPR036061">
    <property type="entry name" value="CheW-like_dom_sf"/>
</dbReference>
<dbReference type="PATRIC" id="fig|1603606.3.peg.1557"/>
<protein>
    <submittedName>
        <fullName evidence="2">CheW protein</fullName>
    </submittedName>
</protein>
<dbReference type="Proteomes" id="UP000057158">
    <property type="component" value="Chromosome"/>
</dbReference>
<dbReference type="EMBL" id="CP010802">
    <property type="protein sequence ID" value="ALC16207.1"/>
    <property type="molecule type" value="Genomic_DNA"/>
</dbReference>
<dbReference type="PANTHER" id="PTHR22617:SF41">
    <property type="entry name" value="CHEMOTAXIS SIGNAL TRANSDUCTION SYSTEM ADAPTOR PROTEIN CHEW"/>
    <property type="match status" value="1"/>
</dbReference>
<dbReference type="GO" id="GO:0007165">
    <property type="term" value="P:signal transduction"/>
    <property type="evidence" value="ECO:0007669"/>
    <property type="project" value="InterPro"/>
</dbReference>
<dbReference type="OrthoDB" id="9790406at2"/>
<dbReference type="InterPro" id="IPR039315">
    <property type="entry name" value="CheW"/>
</dbReference>
<feature type="domain" description="CheW-like" evidence="1">
    <location>
        <begin position="9"/>
        <end position="153"/>
    </location>
</feature>
<organism evidence="2 3">
    <name type="scientific">Desulfuromonas soudanensis</name>
    <dbReference type="NCBI Taxonomy" id="1603606"/>
    <lineage>
        <taxon>Bacteria</taxon>
        <taxon>Pseudomonadati</taxon>
        <taxon>Thermodesulfobacteriota</taxon>
        <taxon>Desulfuromonadia</taxon>
        <taxon>Desulfuromonadales</taxon>
        <taxon>Desulfuromonadaceae</taxon>
        <taxon>Desulfuromonas</taxon>
    </lineage>
</organism>
<reference evidence="2 3" key="1">
    <citation type="submission" date="2015-07" db="EMBL/GenBank/DDBJ databases">
        <title>Isolation and Genomic Characterization of a Novel Halophilic Metal-Reducing Deltaproteobacterium from the Deep Subsurface.</title>
        <authorList>
            <person name="Badalamenti J.P."/>
            <person name="Summers Z.M."/>
            <person name="Gralnick J.A."/>
            <person name="Bond D.R."/>
        </authorList>
    </citation>
    <scope>NUCLEOTIDE SEQUENCE [LARGE SCALE GENOMIC DNA]</scope>
    <source>
        <strain evidence="2 3">WTL</strain>
    </source>
</reference>
<dbReference type="Gene3D" id="2.40.50.180">
    <property type="entry name" value="CheA-289, Domain 4"/>
    <property type="match status" value="1"/>
</dbReference>
<evidence type="ECO:0000313" key="3">
    <source>
        <dbReference type="Proteomes" id="UP000057158"/>
    </source>
</evidence>
<gene>
    <name evidence="2" type="ORF">DSOUD_1428</name>
</gene>
<evidence type="ECO:0000313" key="2">
    <source>
        <dbReference type="EMBL" id="ALC16207.1"/>
    </source>
</evidence>
<dbReference type="InterPro" id="IPR002545">
    <property type="entry name" value="CheW-lke_dom"/>
</dbReference>
<name>A0A0M4DHE7_9BACT</name>
<dbReference type="PANTHER" id="PTHR22617">
    <property type="entry name" value="CHEMOTAXIS SENSOR HISTIDINE KINASE-RELATED"/>
    <property type="match status" value="1"/>
</dbReference>
<proteinExistence type="predicted"/>
<dbReference type="AlphaFoldDB" id="A0A0M4DHE7"/>
<dbReference type="SMART" id="SM00260">
    <property type="entry name" value="CheW"/>
    <property type="match status" value="1"/>
</dbReference>
<evidence type="ECO:0000259" key="1">
    <source>
        <dbReference type="PROSITE" id="PS50851"/>
    </source>
</evidence>
<dbReference type="RefSeq" id="WP_053550341.1">
    <property type="nucleotide sequence ID" value="NZ_CP010802.1"/>
</dbReference>
<dbReference type="PROSITE" id="PS50851">
    <property type="entry name" value="CHEW"/>
    <property type="match status" value="1"/>
</dbReference>
<keyword evidence="3" id="KW-1185">Reference proteome</keyword>
<dbReference type="Pfam" id="PF01584">
    <property type="entry name" value="CheW"/>
    <property type="match status" value="1"/>
</dbReference>
<dbReference type="Gene3D" id="2.30.30.40">
    <property type="entry name" value="SH3 Domains"/>
    <property type="match status" value="1"/>
</dbReference>
<dbReference type="STRING" id="1603606.DSOUD_1428"/>
<accession>A0A0M4DHE7</accession>